<keyword evidence="4 11" id="KW-0808">Transferase</keyword>
<proteinExistence type="inferred from homology"/>
<keyword evidence="5 11" id="KW-0479">Metal-binding</keyword>
<evidence type="ECO:0000313" key="12">
    <source>
        <dbReference type="EMBL" id="MBB6510107.1"/>
    </source>
</evidence>
<dbReference type="AlphaFoldDB" id="A0A7X0MSK9"/>
<comment type="cofactor">
    <cofactor evidence="2 11">
        <name>Mg(2+)</name>
        <dbReference type="ChEBI" id="CHEBI:18420"/>
    </cofactor>
</comment>
<evidence type="ECO:0000313" key="13">
    <source>
        <dbReference type="Proteomes" id="UP000585437"/>
    </source>
</evidence>
<dbReference type="PRINTS" id="PR01099">
    <property type="entry name" value="HYETHTZKNASE"/>
</dbReference>
<comment type="similarity">
    <text evidence="11">Belongs to the Thz kinase family.</text>
</comment>
<evidence type="ECO:0000256" key="1">
    <source>
        <dbReference type="ARBA" id="ARBA00001771"/>
    </source>
</evidence>
<feature type="binding site" evidence="11">
    <location>
        <position position="49"/>
    </location>
    <ligand>
        <name>substrate</name>
    </ligand>
</feature>
<evidence type="ECO:0000256" key="6">
    <source>
        <dbReference type="ARBA" id="ARBA00022741"/>
    </source>
</evidence>
<comment type="pathway">
    <text evidence="3 11">Cofactor biosynthesis; thiamine diphosphate biosynthesis; 4-methyl-5-(2-phosphoethyl)-thiazole from 5-(2-hydroxyethyl)-4-methylthiazole: step 1/1.</text>
</comment>
<dbReference type="GO" id="GO:0005524">
    <property type="term" value="F:ATP binding"/>
    <property type="evidence" value="ECO:0007669"/>
    <property type="project" value="UniProtKB-UniRule"/>
</dbReference>
<dbReference type="PIRSF" id="PIRSF000513">
    <property type="entry name" value="Thz_kinase"/>
    <property type="match status" value="1"/>
</dbReference>
<feature type="binding site" evidence="11">
    <location>
        <position position="171"/>
    </location>
    <ligand>
        <name>substrate</name>
    </ligand>
</feature>
<keyword evidence="6 11" id="KW-0547">Nucleotide-binding</keyword>
<accession>A0A7X0MSK9</accession>
<evidence type="ECO:0000256" key="7">
    <source>
        <dbReference type="ARBA" id="ARBA00022777"/>
    </source>
</evidence>
<feature type="binding site" evidence="11">
    <location>
        <position position="124"/>
    </location>
    <ligand>
        <name>ATP</name>
        <dbReference type="ChEBI" id="CHEBI:30616"/>
    </ligand>
</feature>
<comment type="catalytic activity">
    <reaction evidence="1 11">
        <text>5-(2-hydroxyethyl)-4-methylthiazole + ATP = 4-methyl-5-(2-phosphooxyethyl)-thiazole + ADP + H(+)</text>
        <dbReference type="Rhea" id="RHEA:24212"/>
        <dbReference type="ChEBI" id="CHEBI:15378"/>
        <dbReference type="ChEBI" id="CHEBI:17957"/>
        <dbReference type="ChEBI" id="CHEBI:30616"/>
        <dbReference type="ChEBI" id="CHEBI:58296"/>
        <dbReference type="ChEBI" id="CHEBI:456216"/>
        <dbReference type="EC" id="2.7.1.50"/>
    </reaction>
</comment>
<name>A0A7X0MSK9_9HYPH</name>
<dbReference type="SUPFAM" id="SSF53613">
    <property type="entry name" value="Ribokinase-like"/>
    <property type="match status" value="1"/>
</dbReference>
<evidence type="ECO:0000256" key="8">
    <source>
        <dbReference type="ARBA" id="ARBA00022840"/>
    </source>
</evidence>
<evidence type="ECO:0000256" key="5">
    <source>
        <dbReference type="ARBA" id="ARBA00022723"/>
    </source>
</evidence>
<evidence type="ECO:0000256" key="9">
    <source>
        <dbReference type="ARBA" id="ARBA00022842"/>
    </source>
</evidence>
<keyword evidence="7 11" id="KW-0418">Kinase</keyword>
<feature type="binding site" evidence="11">
    <location>
        <position position="144"/>
    </location>
    <ligand>
        <name>ATP</name>
        <dbReference type="ChEBI" id="CHEBI:30616"/>
    </ligand>
</feature>
<gene>
    <name evidence="11" type="primary">thiM</name>
    <name evidence="12" type="ORF">F4695_003493</name>
</gene>
<evidence type="ECO:0000256" key="4">
    <source>
        <dbReference type="ARBA" id="ARBA00022679"/>
    </source>
</evidence>
<evidence type="ECO:0000256" key="11">
    <source>
        <dbReference type="HAMAP-Rule" id="MF_00228"/>
    </source>
</evidence>
<keyword evidence="13" id="KW-1185">Reference proteome</keyword>
<protein>
    <recommendedName>
        <fullName evidence="11">Hydroxyethylthiazole kinase</fullName>
        <ecNumber evidence="11">2.7.1.50</ecNumber>
    </recommendedName>
    <alternativeName>
        <fullName evidence="11">4-methyl-5-beta-hydroxyethylthiazole kinase</fullName>
        <shortName evidence="11">TH kinase</shortName>
        <shortName evidence="11">Thz kinase</shortName>
    </alternativeName>
</protein>
<dbReference type="UniPathway" id="UPA00060">
    <property type="reaction ID" value="UER00139"/>
</dbReference>
<keyword evidence="10 11" id="KW-0784">Thiamine biosynthesis</keyword>
<dbReference type="GO" id="GO:0004417">
    <property type="term" value="F:hydroxyethylthiazole kinase activity"/>
    <property type="evidence" value="ECO:0007669"/>
    <property type="project" value="UniProtKB-UniRule"/>
</dbReference>
<dbReference type="GO" id="GO:0000287">
    <property type="term" value="F:magnesium ion binding"/>
    <property type="evidence" value="ECO:0007669"/>
    <property type="project" value="UniProtKB-UniRule"/>
</dbReference>
<dbReference type="GO" id="GO:0009228">
    <property type="term" value="P:thiamine biosynthetic process"/>
    <property type="evidence" value="ECO:0007669"/>
    <property type="project" value="UniProtKB-KW"/>
</dbReference>
<reference evidence="12 13" key="1">
    <citation type="submission" date="2020-08" db="EMBL/GenBank/DDBJ databases">
        <title>The Agave Microbiome: Exploring the role of microbial communities in plant adaptations to desert environments.</title>
        <authorList>
            <person name="Partida-Martinez L.P."/>
        </authorList>
    </citation>
    <scope>NUCLEOTIDE SEQUENCE [LARGE SCALE GENOMIC DNA]</scope>
    <source>
        <strain evidence="12 13">AS3.12</strain>
    </source>
</reference>
<evidence type="ECO:0000256" key="10">
    <source>
        <dbReference type="ARBA" id="ARBA00022977"/>
    </source>
</evidence>
<dbReference type="Gene3D" id="3.40.1190.20">
    <property type="match status" value="2"/>
</dbReference>
<comment type="caution">
    <text evidence="12">The sequence shown here is derived from an EMBL/GenBank/DDBJ whole genome shotgun (WGS) entry which is preliminary data.</text>
</comment>
<sequence>MNNSPTPQQAGDRLARVRARRPRVHCLMNTVVQKFVADGITAIGAIPSMTSSPDEIVGFVSKADVLVVNLGTLDADRRKVIELAVEVANDHGKPWVLDPVHSDYSPVRLEFAKTLIARRPTVLRGNSAEMALFGDIGETLKIETGAHDRLTDGARTGTVRNGHRWMADVTGTGCLSGGVIAAFLAVEPDAMAAAAAALAATGVAAEQAAEHARGPGSFAVAFLDALSALTPDELSLHGRIDHEI</sequence>
<dbReference type="CDD" id="cd01170">
    <property type="entry name" value="THZ_kinase"/>
    <property type="match status" value="1"/>
</dbReference>
<dbReference type="HAMAP" id="MF_00228">
    <property type="entry name" value="Thz_kinase"/>
    <property type="match status" value="1"/>
</dbReference>
<organism evidence="12 13">
    <name type="scientific">Rhizobium soli</name>
    <dbReference type="NCBI Taxonomy" id="424798"/>
    <lineage>
        <taxon>Bacteria</taxon>
        <taxon>Pseudomonadati</taxon>
        <taxon>Pseudomonadota</taxon>
        <taxon>Alphaproteobacteria</taxon>
        <taxon>Hyphomicrobiales</taxon>
        <taxon>Rhizobiaceae</taxon>
        <taxon>Rhizobium/Agrobacterium group</taxon>
        <taxon>Rhizobium</taxon>
    </lineage>
</organism>
<evidence type="ECO:0000256" key="2">
    <source>
        <dbReference type="ARBA" id="ARBA00001946"/>
    </source>
</evidence>
<keyword evidence="9 11" id="KW-0460">Magnesium</keyword>
<dbReference type="EC" id="2.7.1.50" evidence="11"/>
<dbReference type="InterPro" id="IPR000417">
    <property type="entry name" value="Hyethyz_kinase"/>
</dbReference>
<dbReference type="Pfam" id="PF02110">
    <property type="entry name" value="HK"/>
    <property type="match status" value="2"/>
</dbReference>
<dbReference type="InterPro" id="IPR029056">
    <property type="entry name" value="Ribokinase-like"/>
</dbReference>
<comment type="function">
    <text evidence="11">Catalyzes the phosphorylation of the hydroxyl group of 4-methyl-5-beta-hydroxyethylthiazole (THZ).</text>
</comment>
<evidence type="ECO:0000256" key="3">
    <source>
        <dbReference type="ARBA" id="ARBA00004868"/>
    </source>
</evidence>
<keyword evidence="8 11" id="KW-0067">ATP-binding</keyword>
<dbReference type="Proteomes" id="UP000585437">
    <property type="component" value="Unassembled WGS sequence"/>
</dbReference>
<dbReference type="GO" id="GO:0009229">
    <property type="term" value="P:thiamine diphosphate biosynthetic process"/>
    <property type="evidence" value="ECO:0007669"/>
    <property type="project" value="UniProtKB-UniRule"/>
</dbReference>
<dbReference type="EMBL" id="JACHBU010000007">
    <property type="protein sequence ID" value="MBB6510107.1"/>
    <property type="molecule type" value="Genomic_DNA"/>
</dbReference>